<dbReference type="Proteomes" id="UP000051264">
    <property type="component" value="Unassembled WGS sequence"/>
</dbReference>
<dbReference type="OrthoDB" id="2361512at2"/>
<comment type="caution">
    <text evidence="1">The sequence shown here is derived from an EMBL/GenBank/DDBJ whole genome shotgun (WGS) entry which is preliminary data.</text>
</comment>
<organism evidence="1 2">
    <name type="scientific">Latilactobacillus fuchuensis DSM 14340 = JCM 11249</name>
    <dbReference type="NCBI Taxonomy" id="1423747"/>
    <lineage>
        <taxon>Bacteria</taxon>
        <taxon>Bacillati</taxon>
        <taxon>Bacillota</taxon>
        <taxon>Bacilli</taxon>
        <taxon>Lactobacillales</taxon>
        <taxon>Lactobacillaceae</taxon>
        <taxon>Latilactobacillus</taxon>
    </lineage>
</organism>
<accession>A0A0R1RPZ6</accession>
<proteinExistence type="predicted"/>
<evidence type="ECO:0000313" key="1">
    <source>
        <dbReference type="EMBL" id="KRL59312.1"/>
    </source>
</evidence>
<protein>
    <recommendedName>
        <fullName evidence="3">DUF3284 domain-containing protein</fullName>
    </recommendedName>
</protein>
<dbReference type="AlphaFoldDB" id="A0A0R1RPZ6"/>
<dbReference type="STRING" id="1423747.FC69_GL001751"/>
<dbReference type="InterPro" id="IPR021701">
    <property type="entry name" value="DUF3284"/>
</dbReference>
<dbReference type="RefSeq" id="WP_025083589.1">
    <property type="nucleotide sequence ID" value="NZ_AZEX01000051.1"/>
</dbReference>
<dbReference type="EMBL" id="AZEX01000051">
    <property type="protein sequence ID" value="KRL59312.1"/>
    <property type="molecule type" value="Genomic_DNA"/>
</dbReference>
<dbReference type="Pfam" id="PF11687">
    <property type="entry name" value="DUF3284"/>
    <property type="match status" value="1"/>
</dbReference>
<name>A0A0R1RPZ6_9LACO</name>
<dbReference type="PATRIC" id="fig|1423747.3.peg.1780"/>
<sequence>MEIKQTLNIPASYFYQKVIDSVLFDIRKQTGQTMTAAQLMNYAYDKSFGNNGKATIKVTQLIKDQSYHYETSSPRGTYQASYDIFANNADSIQVIYRESAKASGKLQQANDAFMGVIMGFMRKRGFKKMLKQIEKSYTE</sequence>
<dbReference type="eggNOG" id="ENOG50337UX">
    <property type="taxonomic scope" value="Bacteria"/>
</dbReference>
<evidence type="ECO:0000313" key="2">
    <source>
        <dbReference type="Proteomes" id="UP000051264"/>
    </source>
</evidence>
<reference evidence="1 2" key="1">
    <citation type="journal article" date="2015" name="Genome Announc.">
        <title>Expanding the biotechnology potential of lactobacilli through comparative genomics of 213 strains and associated genera.</title>
        <authorList>
            <person name="Sun Z."/>
            <person name="Harris H.M."/>
            <person name="McCann A."/>
            <person name="Guo C."/>
            <person name="Argimon S."/>
            <person name="Zhang W."/>
            <person name="Yang X."/>
            <person name="Jeffery I.B."/>
            <person name="Cooney J.C."/>
            <person name="Kagawa T.F."/>
            <person name="Liu W."/>
            <person name="Song Y."/>
            <person name="Salvetti E."/>
            <person name="Wrobel A."/>
            <person name="Rasinkangas P."/>
            <person name="Parkhill J."/>
            <person name="Rea M.C."/>
            <person name="O'Sullivan O."/>
            <person name="Ritari J."/>
            <person name="Douillard F.P."/>
            <person name="Paul Ross R."/>
            <person name="Yang R."/>
            <person name="Briner A.E."/>
            <person name="Felis G.E."/>
            <person name="de Vos W.M."/>
            <person name="Barrangou R."/>
            <person name="Klaenhammer T.R."/>
            <person name="Caufield P.W."/>
            <person name="Cui Y."/>
            <person name="Zhang H."/>
            <person name="O'Toole P.W."/>
        </authorList>
    </citation>
    <scope>NUCLEOTIDE SEQUENCE [LARGE SCALE GENOMIC DNA]</scope>
    <source>
        <strain evidence="1 2">DSM 14340</strain>
    </source>
</reference>
<evidence type="ECO:0008006" key="3">
    <source>
        <dbReference type="Google" id="ProtNLM"/>
    </source>
</evidence>
<gene>
    <name evidence="1" type="ORF">FC69_GL001751</name>
</gene>